<sequence>MSDNIQEVQTEGLSVQESEETVSIFVEHQEFKINKSLLFRKVHRFRVENFPLPLKVDIESFEAFSVWLHTDKLPVLHGIYDEKEGKITYVGYDPETMYKLAICSELELLADNIMDCIRQIHNSLGIGFTKDQIEKIYKEQVVHWGLTLYAALWIHLEDTRPNNYLKLTTKAERDDLLKNEFVALDVNIQRGPWYPGNQNRCRFHIHHAQINEPCIRNHSIDVCSWVVDKDDELRDLHDWRMQRLLNPVKIQSSSSPQLSEVVIDTRSD</sequence>
<accession>A0A4Z1FXR1</accession>
<evidence type="ECO:0000313" key="1">
    <source>
        <dbReference type="EMBL" id="TGO28418.1"/>
    </source>
</evidence>
<dbReference type="Proteomes" id="UP000297910">
    <property type="component" value="Unassembled WGS sequence"/>
</dbReference>
<reference evidence="1 2" key="1">
    <citation type="submission" date="2017-12" db="EMBL/GenBank/DDBJ databases">
        <title>Comparative genomics of Botrytis spp.</title>
        <authorList>
            <person name="Valero-Jimenez C.A."/>
            <person name="Tapia P."/>
            <person name="Veloso J."/>
            <person name="Silva-Moreno E."/>
            <person name="Staats M."/>
            <person name="Valdes J.H."/>
            <person name="Van Kan J.A.L."/>
        </authorList>
    </citation>
    <scope>NUCLEOTIDE SEQUENCE [LARGE SCALE GENOMIC DNA]</scope>
    <source>
        <strain evidence="1 2">Bp0003</strain>
    </source>
</reference>
<gene>
    <name evidence="1" type="ORF">BPAE_0028g00670</name>
</gene>
<proteinExistence type="predicted"/>
<protein>
    <submittedName>
        <fullName evidence="1">Uncharacterized protein</fullName>
    </submittedName>
</protein>
<organism evidence="1 2">
    <name type="scientific">Botrytis paeoniae</name>
    <dbReference type="NCBI Taxonomy" id="278948"/>
    <lineage>
        <taxon>Eukaryota</taxon>
        <taxon>Fungi</taxon>
        <taxon>Dikarya</taxon>
        <taxon>Ascomycota</taxon>
        <taxon>Pezizomycotina</taxon>
        <taxon>Leotiomycetes</taxon>
        <taxon>Helotiales</taxon>
        <taxon>Sclerotiniaceae</taxon>
        <taxon>Botrytis</taxon>
    </lineage>
</organism>
<comment type="caution">
    <text evidence="1">The sequence shown here is derived from an EMBL/GenBank/DDBJ whole genome shotgun (WGS) entry which is preliminary data.</text>
</comment>
<keyword evidence="2" id="KW-1185">Reference proteome</keyword>
<evidence type="ECO:0000313" key="2">
    <source>
        <dbReference type="Proteomes" id="UP000297910"/>
    </source>
</evidence>
<dbReference type="EMBL" id="PQXI01000028">
    <property type="protein sequence ID" value="TGO28418.1"/>
    <property type="molecule type" value="Genomic_DNA"/>
</dbReference>
<dbReference type="AlphaFoldDB" id="A0A4Z1FXR1"/>
<name>A0A4Z1FXR1_9HELO</name>